<name>A0A813UQX8_9BILA</name>
<dbReference type="GO" id="GO:0009100">
    <property type="term" value="P:glycoprotein metabolic process"/>
    <property type="evidence" value="ECO:0007669"/>
    <property type="project" value="UniProtKB-ARBA"/>
</dbReference>
<dbReference type="EMBL" id="CAJNOM010000023">
    <property type="protein sequence ID" value="CAF0831119.1"/>
    <property type="molecule type" value="Genomic_DNA"/>
</dbReference>
<dbReference type="Proteomes" id="UP000663877">
    <property type="component" value="Unassembled WGS sequence"/>
</dbReference>
<comment type="caution">
    <text evidence="2">The sequence shown here is derived from an EMBL/GenBank/DDBJ whole genome shotgun (WGS) entry which is preliminary data.</text>
</comment>
<evidence type="ECO:0000313" key="4">
    <source>
        <dbReference type="Proteomes" id="UP000663832"/>
    </source>
</evidence>
<dbReference type="InterPro" id="IPR007074">
    <property type="entry name" value="LicD/FKTN/FKRP_NTP_transf"/>
</dbReference>
<dbReference type="Proteomes" id="UP000663832">
    <property type="component" value="Unassembled WGS sequence"/>
</dbReference>
<dbReference type="PANTHER" id="PTHR43404">
    <property type="entry name" value="LIPOPOLYSACCHARIDE CHOLINEPHOSPHOTRANSFERASE LICD"/>
    <property type="match status" value="1"/>
</dbReference>
<evidence type="ECO:0000313" key="3">
    <source>
        <dbReference type="EMBL" id="CAF0871168.1"/>
    </source>
</evidence>
<sequence length="241" mass="27552">MNDKTRDDLSQLRISSQDVVDLIYDTLECLHKVLTENNIRYAIFGGSALGAERHGGLIPWDDDADTATLAEDEQRLANLTDTFAKQGFVLKKVPLVGYRLYHATLAKPRPVDQHPCPFVDVFVLNDSGLTYEYPNEEARTSWPQSPLPYGCFDRLTDVKFGHLTLRGLSKKDVKQHLDDNYGEEWPNMACRDWDHCCYENLPDIHVPLKEDATKRPALHSKHQRAAKPFKSMLNQNTRLKT</sequence>
<accession>A0A813UQX8</accession>
<dbReference type="AlphaFoldDB" id="A0A813UQX8"/>
<protein>
    <recommendedName>
        <fullName evidence="1">LicD/FKTN/FKRP nucleotidyltransferase domain-containing protein</fullName>
    </recommendedName>
</protein>
<dbReference type="PANTHER" id="PTHR43404:SF2">
    <property type="entry name" value="LIPOPOLYSACCHARIDE CHOLINEPHOSPHOTRANSFERASE LICD"/>
    <property type="match status" value="1"/>
</dbReference>
<reference evidence="2" key="1">
    <citation type="submission" date="2021-02" db="EMBL/GenBank/DDBJ databases">
        <authorList>
            <person name="Nowell W R."/>
        </authorList>
    </citation>
    <scope>NUCLEOTIDE SEQUENCE</scope>
</reference>
<dbReference type="Pfam" id="PF04991">
    <property type="entry name" value="LicD"/>
    <property type="match status" value="1"/>
</dbReference>
<feature type="domain" description="LicD/FKTN/FKRP nucleotidyltransferase" evidence="1">
    <location>
        <begin position="36"/>
        <end position="84"/>
    </location>
</feature>
<evidence type="ECO:0000313" key="2">
    <source>
        <dbReference type="EMBL" id="CAF0831119.1"/>
    </source>
</evidence>
<proteinExistence type="predicted"/>
<keyword evidence="4" id="KW-1185">Reference proteome</keyword>
<organism evidence="2 4">
    <name type="scientific">Adineta steineri</name>
    <dbReference type="NCBI Taxonomy" id="433720"/>
    <lineage>
        <taxon>Eukaryota</taxon>
        <taxon>Metazoa</taxon>
        <taxon>Spiralia</taxon>
        <taxon>Gnathifera</taxon>
        <taxon>Rotifera</taxon>
        <taxon>Eurotatoria</taxon>
        <taxon>Bdelloidea</taxon>
        <taxon>Adinetida</taxon>
        <taxon>Adinetidae</taxon>
        <taxon>Adineta</taxon>
    </lineage>
</organism>
<dbReference type="OrthoDB" id="419198at2759"/>
<dbReference type="InterPro" id="IPR052942">
    <property type="entry name" value="LPS_cholinephosphotransferase"/>
</dbReference>
<gene>
    <name evidence="3" type="ORF">BJG266_LOCUS8907</name>
    <name evidence="2" type="ORF">QVE165_LOCUS5788</name>
</gene>
<dbReference type="EMBL" id="CAJNOI010000028">
    <property type="protein sequence ID" value="CAF0871168.1"/>
    <property type="molecule type" value="Genomic_DNA"/>
</dbReference>
<evidence type="ECO:0000259" key="1">
    <source>
        <dbReference type="Pfam" id="PF04991"/>
    </source>
</evidence>